<evidence type="ECO:0000256" key="7">
    <source>
        <dbReference type="ARBA" id="ARBA00023270"/>
    </source>
</evidence>
<name>A0A017HHB2_9RHOB</name>
<dbReference type="GO" id="GO:0006098">
    <property type="term" value="P:pentose-phosphate shunt"/>
    <property type="evidence" value="ECO:0007669"/>
    <property type="project" value="UniProtKB-UniRule"/>
</dbReference>
<evidence type="ECO:0000256" key="10">
    <source>
        <dbReference type="RuleBase" id="RU004155"/>
    </source>
</evidence>
<dbReference type="PROSITE" id="PS01054">
    <property type="entry name" value="TRANSALDOLASE_1"/>
    <property type="match status" value="1"/>
</dbReference>
<evidence type="ECO:0000256" key="1">
    <source>
        <dbReference type="ARBA" id="ARBA00003518"/>
    </source>
</evidence>
<dbReference type="GO" id="GO:0005975">
    <property type="term" value="P:carbohydrate metabolic process"/>
    <property type="evidence" value="ECO:0007669"/>
    <property type="project" value="InterPro"/>
</dbReference>
<evidence type="ECO:0000256" key="4">
    <source>
        <dbReference type="ARBA" id="ARBA00013151"/>
    </source>
</evidence>
<dbReference type="Proteomes" id="UP000019666">
    <property type="component" value="Unassembled WGS sequence"/>
</dbReference>
<evidence type="ECO:0000256" key="9">
    <source>
        <dbReference type="HAMAP-Rule" id="MF_00492"/>
    </source>
</evidence>
<keyword evidence="7 9" id="KW-0704">Schiff base</keyword>
<evidence type="ECO:0000256" key="2">
    <source>
        <dbReference type="ARBA" id="ARBA00004857"/>
    </source>
</evidence>
<evidence type="ECO:0000313" key="13">
    <source>
        <dbReference type="Proteomes" id="UP000019666"/>
    </source>
</evidence>
<keyword evidence="5 9" id="KW-0808">Transferase</keyword>
<comment type="caution">
    <text evidence="12">The sequence shown here is derived from an EMBL/GenBank/DDBJ whole genome shotgun (WGS) entry which is preliminary data.</text>
</comment>
<feature type="active site" description="Schiff-base intermediate with substrate" evidence="9">
    <location>
        <position position="139"/>
    </location>
</feature>
<dbReference type="Gene3D" id="3.20.20.70">
    <property type="entry name" value="Aldolase class I"/>
    <property type="match status" value="1"/>
</dbReference>
<comment type="function">
    <text evidence="1 9 10">Transaldolase is important for the balance of metabolites in the pentose-phosphate pathway.</text>
</comment>
<evidence type="ECO:0000256" key="3">
    <source>
        <dbReference type="ARBA" id="ARBA00008012"/>
    </source>
</evidence>
<reference evidence="12 13" key="1">
    <citation type="submission" date="2013-02" db="EMBL/GenBank/DDBJ databases">
        <authorList>
            <person name="Fiebig A."/>
            <person name="Goeker M."/>
            <person name="Klenk H.-P.P."/>
        </authorList>
    </citation>
    <scope>NUCLEOTIDE SEQUENCE [LARGE SCALE GENOMIC DNA]</scope>
    <source>
        <strain evidence="12 13">DSM 19309</strain>
    </source>
</reference>
<keyword evidence="13" id="KW-1185">Reference proteome</keyword>
<dbReference type="PANTHER" id="PTHR10683">
    <property type="entry name" value="TRANSALDOLASE"/>
    <property type="match status" value="1"/>
</dbReference>
<accession>A0A017HHB2</accession>
<dbReference type="EC" id="2.2.1.2" evidence="4 9"/>
<sequence length="332" mass="36072">MEEVDSREDNAMASKLEQLREMTVVVADTGDLDAVRRLQPQDCTTNPSLVLKAIQNPAMGEHVARAVEQGRQAENPLATIAEALTVGLGVELSKIVPGRVSTEVDSNLSFDEEASVAKARDLIAAYDRLGVGRERILIKLASTWEGIRAAERLQKEGIDCNLTLLFSMAQAKACADAGVFLISPFVGRITDWFAKSTGQTYTPETDPGVQSVKRIYDHYKSHGIPTVVMGASFRNTGQIEALAGCDRLTISPDLMQKLSEDQGELKRQLTPGQAQGKAEPISEAEFRWEHNEDAMATEKLAEGIRNFHADALKLEKLIGERLASGAVAPAAE</sequence>
<dbReference type="InterPro" id="IPR001585">
    <property type="entry name" value="TAL/FSA"/>
</dbReference>
<dbReference type="FunFam" id="3.20.20.70:FF:000131">
    <property type="entry name" value="Transaldolase"/>
    <property type="match status" value="1"/>
</dbReference>
<dbReference type="SUPFAM" id="SSF51569">
    <property type="entry name" value="Aldolase"/>
    <property type="match status" value="1"/>
</dbReference>
<dbReference type="NCBIfam" id="TIGR00874">
    <property type="entry name" value="talAB"/>
    <property type="match status" value="1"/>
</dbReference>
<evidence type="ECO:0000313" key="12">
    <source>
        <dbReference type="EMBL" id="EYD73892.1"/>
    </source>
</evidence>
<dbReference type="PATRIC" id="fig|442562.3.peg.4418"/>
<dbReference type="InterPro" id="IPR013785">
    <property type="entry name" value="Aldolase_TIM"/>
</dbReference>
<dbReference type="PANTHER" id="PTHR10683:SF18">
    <property type="entry name" value="TRANSALDOLASE"/>
    <property type="match status" value="1"/>
</dbReference>
<evidence type="ECO:0000256" key="6">
    <source>
        <dbReference type="ARBA" id="ARBA00023126"/>
    </source>
</evidence>
<dbReference type="CDD" id="cd00957">
    <property type="entry name" value="Transaldolase_TalAB"/>
    <property type="match status" value="1"/>
</dbReference>
<dbReference type="InterPro" id="IPR004730">
    <property type="entry name" value="Transaldolase_1"/>
</dbReference>
<dbReference type="Pfam" id="PF00923">
    <property type="entry name" value="TAL_FSA"/>
    <property type="match status" value="1"/>
</dbReference>
<evidence type="ECO:0000256" key="11">
    <source>
        <dbReference type="SAM" id="MobiDB-lite"/>
    </source>
</evidence>
<dbReference type="GO" id="GO:0004801">
    <property type="term" value="F:transaldolase activity"/>
    <property type="evidence" value="ECO:0007669"/>
    <property type="project" value="UniProtKB-UniRule"/>
</dbReference>
<comment type="catalytic activity">
    <reaction evidence="8 9 10">
        <text>D-sedoheptulose 7-phosphate + D-glyceraldehyde 3-phosphate = D-erythrose 4-phosphate + beta-D-fructose 6-phosphate</text>
        <dbReference type="Rhea" id="RHEA:17053"/>
        <dbReference type="ChEBI" id="CHEBI:16897"/>
        <dbReference type="ChEBI" id="CHEBI:57483"/>
        <dbReference type="ChEBI" id="CHEBI:57634"/>
        <dbReference type="ChEBI" id="CHEBI:59776"/>
        <dbReference type="EC" id="2.2.1.2"/>
    </reaction>
</comment>
<dbReference type="STRING" id="442562.Rumeso_04489"/>
<dbReference type="HOGENOM" id="CLU_047470_0_1_5"/>
<keyword evidence="6 9" id="KW-0570">Pentose shunt</keyword>
<organism evidence="12 13">
    <name type="scientific">Rubellimicrobium mesophilum DSM 19309</name>
    <dbReference type="NCBI Taxonomy" id="442562"/>
    <lineage>
        <taxon>Bacteria</taxon>
        <taxon>Pseudomonadati</taxon>
        <taxon>Pseudomonadota</taxon>
        <taxon>Alphaproteobacteria</taxon>
        <taxon>Rhodobacterales</taxon>
        <taxon>Roseobacteraceae</taxon>
        <taxon>Rubellimicrobium</taxon>
    </lineage>
</organism>
<comment type="subcellular location">
    <subcellularLocation>
        <location evidence="9">Cytoplasm</location>
    </subcellularLocation>
</comment>
<protein>
    <recommendedName>
        <fullName evidence="4 9">Transaldolase</fullName>
        <ecNumber evidence="4 9">2.2.1.2</ecNumber>
    </recommendedName>
</protein>
<dbReference type="PROSITE" id="PS00958">
    <property type="entry name" value="TRANSALDOLASE_2"/>
    <property type="match status" value="1"/>
</dbReference>
<evidence type="ECO:0000256" key="5">
    <source>
        <dbReference type="ARBA" id="ARBA00022679"/>
    </source>
</evidence>
<dbReference type="AlphaFoldDB" id="A0A017HHB2"/>
<comment type="pathway">
    <text evidence="2 9 10">Carbohydrate degradation; pentose phosphate pathway; D-glyceraldehyde 3-phosphate and beta-D-fructose 6-phosphate from D-ribose 5-phosphate and D-xylulose 5-phosphate (non-oxidative stage): step 2/3.</text>
</comment>
<dbReference type="EMBL" id="AOSK01000127">
    <property type="protein sequence ID" value="EYD73892.1"/>
    <property type="molecule type" value="Genomic_DNA"/>
</dbReference>
<dbReference type="InterPro" id="IPR018225">
    <property type="entry name" value="Transaldolase_AS"/>
</dbReference>
<proteinExistence type="inferred from homology"/>
<feature type="region of interest" description="Disordered" evidence="11">
    <location>
        <begin position="261"/>
        <end position="280"/>
    </location>
</feature>
<evidence type="ECO:0000256" key="8">
    <source>
        <dbReference type="ARBA" id="ARBA00048810"/>
    </source>
</evidence>
<comment type="similarity">
    <text evidence="3 9 10">Belongs to the transaldolase family. Type 1 subfamily.</text>
</comment>
<dbReference type="HAMAP" id="MF_00492">
    <property type="entry name" value="Transaldolase_1"/>
    <property type="match status" value="1"/>
</dbReference>
<dbReference type="GO" id="GO:0005829">
    <property type="term" value="C:cytosol"/>
    <property type="evidence" value="ECO:0007669"/>
    <property type="project" value="TreeGrafter"/>
</dbReference>
<dbReference type="UniPathway" id="UPA00115">
    <property type="reaction ID" value="UER00414"/>
</dbReference>
<gene>
    <name evidence="9" type="primary">tal</name>
    <name evidence="12" type="ORF">Rumeso_04489</name>
</gene>
<keyword evidence="9" id="KW-0963">Cytoplasm</keyword>